<feature type="transmembrane region" description="Helical" evidence="1">
    <location>
        <begin position="39"/>
        <end position="56"/>
    </location>
</feature>
<keyword evidence="3" id="KW-1185">Reference proteome</keyword>
<evidence type="ECO:0000313" key="3">
    <source>
        <dbReference type="Proteomes" id="UP000287502"/>
    </source>
</evidence>
<feature type="transmembrane region" description="Helical" evidence="1">
    <location>
        <begin position="7"/>
        <end position="27"/>
    </location>
</feature>
<keyword evidence="1" id="KW-1133">Transmembrane helix</keyword>
<dbReference type="Proteomes" id="UP000287502">
    <property type="component" value="Chromosome"/>
</dbReference>
<proteinExistence type="predicted"/>
<protein>
    <submittedName>
        <fullName evidence="2">Uncharacterized protein</fullName>
    </submittedName>
</protein>
<dbReference type="EMBL" id="CP035108">
    <property type="protein sequence ID" value="QAR34349.1"/>
    <property type="molecule type" value="Genomic_DNA"/>
</dbReference>
<dbReference type="KEGG" id="gtl:EP073_13330"/>
<keyword evidence="1" id="KW-0812">Transmembrane</keyword>
<sequence>MNFLHREIALMLATVAFVSSFVYKFFLLEVKLTYVTRDIIMFFIIYYVSEKLFLYIDKIVINYRKIL</sequence>
<gene>
    <name evidence="2" type="ORF">EP073_13330</name>
</gene>
<evidence type="ECO:0000313" key="2">
    <source>
        <dbReference type="EMBL" id="QAR34349.1"/>
    </source>
</evidence>
<keyword evidence="1" id="KW-0472">Membrane</keyword>
<accession>A0A3R5XYH4</accession>
<organism evidence="2 3">
    <name type="scientific">Geovibrio thiophilus</name>
    <dbReference type="NCBI Taxonomy" id="139438"/>
    <lineage>
        <taxon>Bacteria</taxon>
        <taxon>Pseudomonadati</taxon>
        <taxon>Deferribacterota</taxon>
        <taxon>Deferribacteres</taxon>
        <taxon>Deferribacterales</taxon>
        <taxon>Geovibrionaceae</taxon>
        <taxon>Geovibrio</taxon>
    </lineage>
</organism>
<name>A0A3R5XYH4_9BACT</name>
<dbReference type="RefSeq" id="WP_128467654.1">
    <property type="nucleotide sequence ID" value="NZ_CP035108.1"/>
</dbReference>
<dbReference type="AlphaFoldDB" id="A0A3R5XYH4"/>
<evidence type="ECO:0000256" key="1">
    <source>
        <dbReference type="SAM" id="Phobius"/>
    </source>
</evidence>
<dbReference type="OrthoDB" id="9803524at2"/>
<reference evidence="2 3" key="1">
    <citation type="submission" date="2019-01" db="EMBL/GenBank/DDBJ databases">
        <title>Geovibrio thiophilus DSM 11263, complete genome.</title>
        <authorList>
            <person name="Spring S."/>
            <person name="Bunk B."/>
            <person name="Sproer C."/>
        </authorList>
    </citation>
    <scope>NUCLEOTIDE SEQUENCE [LARGE SCALE GENOMIC DNA]</scope>
    <source>
        <strain evidence="2 3">DSM 11263</strain>
    </source>
</reference>